<dbReference type="STRING" id="1120919.GCA_000429165_00030"/>
<protein>
    <submittedName>
        <fullName evidence="1">Uncharacterized protein</fullName>
    </submittedName>
</protein>
<dbReference type="RefSeq" id="WP_026396345.1">
    <property type="nucleotide sequence ID" value="NZ_AUBI01000001.1"/>
</dbReference>
<reference evidence="1 2" key="1">
    <citation type="submission" date="2019-07" db="EMBL/GenBank/DDBJ databases">
        <title>Whole genome shotgun sequence of Acetobacter nitrogenifigens NBRC 105050.</title>
        <authorList>
            <person name="Hosoyama A."/>
            <person name="Uohara A."/>
            <person name="Ohji S."/>
            <person name="Ichikawa N."/>
        </authorList>
    </citation>
    <scope>NUCLEOTIDE SEQUENCE [LARGE SCALE GENOMIC DNA]</scope>
    <source>
        <strain evidence="1 2">NBRC 105050</strain>
    </source>
</reference>
<gene>
    <name evidence="1" type="ORF">ANI02nite_00300</name>
</gene>
<accession>A0A511X5C7</accession>
<dbReference type="EMBL" id="BJYF01000001">
    <property type="protein sequence ID" value="GEN58146.1"/>
    <property type="molecule type" value="Genomic_DNA"/>
</dbReference>
<organism evidence="1 2">
    <name type="scientific">Acetobacter nitrogenifigens DSM 23921 = NBRC 105050</name>
    <dbReference type="NCBI Taxonomy" id="1120919"/>
    <lineage>
        <taxon>Bacteria</taxon>
        <taxon>Pseudomonadati</taxon>
        <taxon>Pseudomonadota</taxon>
        <taxon>Alphaproteobacteria</taxon>
        <taxon>Acetobacterales</taxon>
        <taxon>Acetobacteraceae</taxon>
        <taxon>Acetobacter</taxon>
    </lineage>
</organism>
<dbReference type="OrthoDB" id="7278959at2"/>
<dbReference type="Proteomes" id="UP000321635">
    <property type="component" value="Unassembled WGS sequence"/>
</dbReference>
<name>A0A511X5C7_9PROT</name>
<evidence type="ECO:0000313" key="2">
    <source>
        <dbReference type="Proteomes" id="UP000321635"/>
    </source>
</evidence>
<dbReference type="AlphaFoldDB" id="A0A511X5C7"/>
<comment type="caution">
    <text evidence="1">The sequence shown here is derived from an EMBL/GenBank/DDBJ whole genome shotgun (WGS) entry which is preliminary data.</text>
</comment>
<evidence type="ECO:0000313" key="1">
    <source>
        <dbReference type="EMBL" id="GEN58146.1"/>
    </source>
</evidence>
<keyword evidence="2" id="KW-1185">Reference proteome</keyword>
<proteinExistence type="predicted"/>
<sequence length="133" mass="13621">MATAWSDPSLNTDTADTTDLLAILRVASSGDVLSYSPLNITLTALFSSFLPTALAAVMAAIPTEDGTTSPIWLNNGVITRTTTGGSQSGVSLSVAAQFASYARWVASLPTSDPGTGTGTFWSNNGIVTESEAS</sequence>